<organism evidence="1">
    <name type="scientific">marine metagenome</name>
    <dbReference type="NCBI Taxonomy" id="408172"/>
    <lineage>
        <taxon>unclassified sequences</taxon>
        <taxon>metagenomes</taxon>
        <taxon>ecological metagenomes</taxon>
    </lineage>
</organism>
<protein>
    <submittedName>
        <fullName evidence="1">Uncharacterized protein</fullName>
    </submittedName>
</protein>
<feature type="non-terminal residue" evidence="1">
    <location>
        <position position="1"/>
    </location>
</feature>
<name>A0A382H298_9ZZZZ</name>
<dbReference type="AlphaFoldDB" id="A0A382H298"/>
<feature type="non-terminal residue" evidence="1">
    <location>
        <position position="96"/>
    </location>
</feature>
<sequence length="96" mass="10957">ILPTQLLLSTMLLDIRVLLLMTPDSSTAHTFLYRWFVRLVKVPSSPRLVSRLVTVLLLILLPPRVRLLLVTQLTLMHHLMRIPMLGIVGLKLPILC</sequence>
<accession>A0A382H298</accession>
<proteinExistence type="predicted"/>
<gene>
    <name evidence="1" type="ORF">METZ01_LOCUS234290</name>
</gene>
<reference evidence="1" key="1">
    <citation type="submission" date="2018-05" db="EMBL/GenBank/DDBJ databases">
        <authorList>
            <person name="Lanie J.A."/>
            <person name="Ng W.-L."/>
            <person name="Kazmierczak K.M."/>
            <person name="Andrzejewski T.M."/>
            <person name="Davidsen T.M."/>
            <person name="Wayne K.J."/>
            <person name="Tettelin H."/>
            <person name="Glass J.I."/>
            <person name="Rusch D."/>
            <person name="Podicherti R."/>
            <person name="Tsui H.-C.T."/>
            <person name="Winkler M.E."/>
        </authorList>
    </citation>
    <scope>NUCLEOTIDE SEQUENCE</scope>
</reference>
<evidence type="ECO:0000313" key="1">
    <source>
        <dbReference type="EMBL" id="SVB81436.1"/>
    </source>
</evidence>
<dbReference type="EMBL" id="UINC01058782">
    <property type="protein sequence ID" value="SVB81436.1"/>
    <property type="molecule type" value="Genomic_DNA"/>
</dbReference>